<keyword evidence="4" id="KW-0808">Transferase</keyword>
<dbReference type="STRING" id="733.B0186_09255"/>
<evidence type="ECO:0000313" key="5">
    <source>
        <dbReference type="Proteomes" id="UP000254329"/>
    </source>
</evidence>
<dbReference type="Pfam" id="PF02397">
    <property type="entry name" value="Bac_transf"/>
    <property type="match status" value="1"/>
</dbReference>
<dbReference type="AlphaFoldDB" id="A0A1V4AZF3"/>
<keyword evidence="2" id="KW-0472">Membrane</keyword>
<name>A0A1V4AZF3_9PAST</name>
<feature type="domain" description="Bacterial sugar transferase" evidence="3">
    <location>
        <begin position="3"/>
        <end position="195"/>
    </location>
</feature>
<keyword evidence="5" id="KW-1185">Reference proteome</keyword>
<evidence type="ECO:0000313" key="4">
    <source>
        <dbReference type="EMBL" id="STO60065.1"/>
    </source>
</evidence>
<dbReference type="EMBL" id="UGHF01000001">
    <property type="protein sequence ID" value="STO60065.1"/>
    <property type="molecule type" value="Genomic_DNA"/>
</dbReference>
<comment type="similarity">
    <text evidence="1">Belongs to the bacterial sugar transferase family.</text>
</comment>
<dbReference type="GO" id="GO:0016780">
    <property type="term" value="F:phosphotransferase activity, for other substituted phosphate groups"/>
    <property type="evidence" value="ECO:0007669"/>
    <property type="project" value="TreeGrafter"/>
</dbReference>
<organism evidence="4 5">
    <name type="scientific">Canicola haemoglobinophilus</name>
    <dbReference type="NCBI Taxonomy" id="733"/>
    <lineage>
        <taxon>Bacteria</taxon>
        <taxon>Pseudomonadati</taxon>
        <taxon>Pseudomonadota</taxon>
        <taxon>Gammaproteobacteria</taxon>
        <taxon>Pasteurellales</taxon>
        <taxon>Pasteurellaceae</taxon>
        <taxon>Canicola</taxon>
    </lineage>
</organism>
<accession>A0A1V4AZF3</accession>
<proteinExistence type="inferred from homology"/>
<feature type="transmembrane region" description="Helical" evidence="2">
    <location>
        <begin position="6"/>
        <end position="29"/>
    </location>
</feature>
<reference evidence="4 5" key="1">
    <citation type="submission" date="2018-06" db="EMBL/GenBank/DDBJ databases">
        <authorList>
            <consortium name="Pathogen Informatics"/>
            <person name="Doyle S."/>
        </authorList>
    </citation>
    <scope>NUCLEOTIDE SEQUENCE [LARGE SCALE GENOMIC DNA]</scope>
    <source>
        <strain evidence="4 5">NCTC1659</strain>
    </source>
</reference>
<protein>
    <submittedName>
        <fullName evidence="4">Putative glycosyltransferase/lipopolysaccharide biosynthesis protein</fullName>
    </submittedName>
</protein>
<evidence type="ECO:0000256" key="2">
    <source>
        <dbReference type="SAM" id="Phobius"/>
    </source>
</evidence>
<gene>
    <name evidence="4" type="primary">wbgY</name>
    <name evidence="4" type="ORF">NCTC1659_01335</name>
</gene>
<sequence>MLKRPFDIIMSLIGLIALLPLFIIVAIWIKLDSKGKIFFRQIRVGLNGELFRIHKFRTMVVNSEQKGGLTIGNDMRVTKAGKFLRKYKLDELPQLIDVLIGKMSLVGPRPEIPEFMKLYEENIRNQILSVKPGITDKASIEMVDENEILGKYDDPRQAYIDIIMPIKAKYYVEYAKSHSTITDIKIIFMTIMKIIHR</sequence>
<dbReference type="PANTHER" id="PTHR30576">
    <property type="entry name" value="COLANIC BIOSYNTHESIS UDP-GLUCOSE LIPID CARRIER TRANSFERASE"/>
    <property type="match status" value="1"/>
</dbReference>
<dbReference type="InterPro" id="IPR003362">
    <property type="entry name" value="Bact_transf"/>
</dbReference>
<dbReference type="PANTHER" id="PTHR30576:SF20">
    <property type="entry name" value="QUINOVOSAMINEPHOSPHOTRANSFERAE-RELATED"/>
    <property type="match status" value="1"/>
</dbReference>
<dbReference type="RefSeq" id="WP_078219090.1">
    <property type="nucleotide sequence ID" value="NZ_MUXZ01000030.1"/>
</dbReference>
<dbReference type="Proteomes" id="UP000254329">
    <property type="component" value="Unassembled WGS sequence"/>
</dbReference>
<keyword evidence="2" id="KW-0812">Transmembrane</keyword>
<evidence type="ECO:0000259" key="3">
    <source>
        <dbReference type="Pfam" id="PF02397"/>
    </source>
</evidence>
<evidence type="ECO:0000256" key="1">
    <source>
        <dbReference type="ARBA" id="ARBA00006464"/>
    </source>
</evidence>
<keyword evidence="2" id="KW-1133">Transmembrane helix</keyword>